<reference evidence="1 2" key="1">
    <citation type="submission" date="2018-07" db="EMBL/GenBank/DDBJ databases">
        <title>Arthrobacter sp. nov., isolated from raw cow's milk with high bacterial count.</title>
        <authorList>
            <person name="Hahne J."/>
            <person name="Isele D."/>
            <person name="Lipski A."/>
        </authorList>
    </citation>
    <scope>NUCLEOTIDE SEQUENCE [LARGE SCALE GENOMIC DNA]</scope>
    <source>
        <strain evidence="1 2">JZ R-183</strain>
    </source>
</reference>
<proteinExistence type="predicted"/>
<gene>
    <name evidence="1" type="ORF">DWQ67_00010</name>
</gene>
<organism evidence="1 2">
    <name type="scientific">Galactobacter caseinivorans</name>
    <dbReference type="NCBI Taxonomy" id="2676123"/>
    <lineage>
        <taxon>Bacteria</taxon>
        <taxon>Bacillati</taxon>
        <taxon>Actinomycetota</taxon>
        <taxon>Actinomycetes</taxon>
        <taxon>Micrococcales</taxon>
        <taxon>Micrococcaceae</taxon>
        <taxon>Galactobacter</taxon>
    </lineage>
</organism>
<accession>A0A496PL60</accession>
<dbReference type="EMBL" id="QQXL01000001">
    <property type="protein sequence ID" value="RKW71291.1"/>
    <property type="molecule type" value="Genomic_DNA"/>
</dbReference>
<comment type="caution">
    <text evidence="1">The sequence shown here is derived from an EMBL/GenBank/DDBJ whole genome shotgun (WGS) entry which is preliminary data.</text>
</comment>
<evidence type="ECO:0000313" key="1">
    <source>
        <dbReference type="EMBL" id="RKW71291.1"/>
    </source>
</evidence>
<keyword evidence="2" id="KW-1185">Reference proteome</keyword>
<protein>
    <submittedName>
        <fullName evidence="1">Uncharacterized protein</fullName>
    </submittedName>
</protein>
<sequence>MNAFCPSKVFFFASAGRTGLGTFLAGDVLVAGTYALFGLGLSVGLPLGLDDGDDANGVGLPNGILV</sequence>
<dbReference type="Proteomes" id="UP000273119">
    <property type="component" value="Unassembled WGS sequence"/>
</dbReference>
<evidence type="ECO:0000313" key="2">
    <source>
        <dbReference type="Proteomes" id="UP000273119"/>
    </source>
</evidence>
<name>A0A496PL60_9MICC</name>
<dbReference type="AlphaFoldDB" id="A0A496PL60"/>